<organism evidence="2">
    <name type="scientific">Eremomyces bilateralis CBS 781.70</name>
    <dbReference type="NCBI Taxonomy" id="1392243"/>
    <lineage>
        <taxon>Eukaryota</taxon>
        <taxon>Fungi</taxon>
        <taxon>Dikarya</taxon>
        <taxon>Ascomycota</taxon>
        <taxon>Pezizomycotina</taxon>
        <taxon>Dothideomycetes</taxon>
        <taxon>Dothideomycetes incertae sedis</taxon>
        <taxon>Eremomycetales</taxon>
        <taxon>Eremomycetaceae</taxon>
        <taxon>Eremomyces</taxon>
    </lineage>
</organism>
<dbReference type="AlphaFoldDB" id="A0A6G1G757"/>
<proteinExistence type="predicted"/>
<dbReference type="EMBL" id="ML975154">
    <property type="protein sequence ID" value="KAF1813766.1"/>
    <property type="molecule type" value="Genomic_DNA"/>
</dbReference>
<reference evidence="4" key="3">
    <citation type="submission" date="2025-04" db="UniProtKB">
        <authorList>
            <consortium name="RefSeq"/>
        </authorList>
    </citation>
    <scope>IDENTIFICATION</scope>
    <source>
        <strain evidence="4">CBS 781.70</strain>
    </source>
</reference>
<dbReference type="Proteomes" id="UP000504638">
    <property type="component" value="Unplaced"/>
</dbReference>
<accession>A0A6G1G757</accession>
<keyword evidence="1" id="KW-0472">Membrane</keyword>
<evidence type="ECO:0000256" key="1">
    <source>
        <dbReference type="SAM" id="Phobius"/>
    </source>
</evidence>
<dbReference type="GeneID" id="54415589"/>
<feature type="transmembrane region" description="Helical" evidence="1">
    <location>
        <begin position="65"/>
        <end position="84"/>
    </location>
</feature>
<evidence type="ECO:0000313" key="2">
    <source>
        <dbReference type="EMBL" id="KAF1813766.1"/>
    </source>
</evidence>
<reference evidence="4" key="2">
    <citation type="submission" date="2020-04" db="EMBL/GenBank/DDBJ databases">
        <authorList>
            <consortium name="NCBI Genome Project"/>
        </authorList>
    </citation>
    <scope>NUCLEOTIDE SEQUENCE</scope>
    <source>
        <strain evidence="4">CBS 781.70</strain>
    </source>
</reference>
<keyword evidence="1" id="KW-0812">Transmembrane</keyword>
<keyword evidence="1" id="KW-1133">Transmembrane helix</keyword>
<dbReference type="OrthoDB" id="5096049at2759"/>
<sequence>MRHTELSDLHVALSCGMGVVLVSSRTMDRGSRGLMPTIPDFPTQVLSPVLLYRLAGLPNALKLGAMLYSLAFMNAIWLWAMLCYDKHHRAPGYEWEDWKLRKDYSSTGNMN</sequence>
<name>A0A6G1G757_9PEZI</name>
<evidence type="ECO:0000313" key="4">
    <source>
        <dbReference type="RefSeq" id="XP_033535397.1"/>
    </source>
</evidence>
<reference evidence="2 4" key="1">
    <citation type="submission" date="2020-01" db="EMBL/GenBank/DDBJ databases">
        <authorList>
            <consortium name="DOE Joint Genome Institute"/>
            <person name="Haridas S."/>
            <person name="Albert R."/>
            <person name="Binder M."/>
            <person name="Bloem J."/>
            <person name="Labutti K."/>
            <person name="Salamov A."/>
            <person name="Andreopoulos B."/>
            <person name="Baker S.E."/>
            <person name="Barry K."/>
            <person name="Bills G."/>
            <person name="Bluhm B.H."/>
            <person name="Cannon C."/>
            <person name="Castanera R."/>
            <person name="Culley D.E."/>
            <person name="Daum C."/>
            <person name="Ezra D."/>
            <person name="Gonzalez J.B."/>
            <person name="Henrissat B."/>
            <person name="Kuo A."/>
            <person name="Liang C."/>
            <person name="Lipzen A."/>
            <person name="Lutzoni F."/>
            <person name="Magnuson J."/>
            <person name="Mondo S."/>
            <person name="Nolan M."/>
            <person name="Ohm R."/>
            <person name="Pangilinan J."/>
            <person name="Park H.-J."/>
            <person name="Ramirez L."/>
            <person name="Alfaro M."/>
            <person name="Sun H."/>
            <person name="Tritt A."/>
            <person name="Yoshinaga Y."/>
            <person name="Zwiers L.-H."/>
            <person name="Turgeon B.G."/>
            <person name="Goodwin S.B."/>
            <person name="Spatafora J.W."/>
            <person name="Crous P.W."/>
            <person name="Grigoriev I.V."/>
        </authorList>
    </citation>
    <scope>NUCLEOTIDE SEQUENCE</scope>
    <source>
        <strain evidence="2 4">CBS 781.70</strain>
    </source>
</reference>
<evidence type="ECO:0000313" key="3">
    <source>
        <dbReference type="Proteomes" id="UP000504638"/>
    </source>
</evidence>
<dbReference type="RefSeq" id="XP_033535397.1">
    <property type="nucleotide sequence ID" value="XM_033675019.1"/>
</dbReference>
<keyword evidence="3" id="KW-1185">Reference proteome</keyword>
<protein>
    <submittedName>
        <fullName evidence="2 4">Uncharacterized protein</fullName>
    </submittedName>
</protein>
<gene>
    <name evidence="2 4" type="ORF">P152DRAFT_291656</name>
</gene>